<evidence type="ECO:0000313" key="3">
    <source>
        <dbReference type="Proteomes" id="UP000623129"/>
    </source>
</evidence>
<dbReference type="Proteomes" id="UP000623129">
    <property type="component" value="Unassembled WGS sequence"/>
</dbReference>
<gene>
    <name evidence="2" type="ORF">FCM35_KLT06346</name>
</gene>
<evidence type="ECO:0000313" key="2">
    <source>
        <dbReference type="EMBL" id="KAF3329268.1"/>
    </source>
</evidence>
<proteinExistence type="predicted"/>
<sequence length="122" mass="13790">MSSSSEDMDFDHANELEDANNSEDMDLDQANELEDVNNSGDDSGAANNKKPSRGPTMLLNLGAKETLPKVQFDEFERIIGTNAATFNNWVGLLARIKVDITIEKWPKFPKKEKEKLWKYVKV</sequence>
<dbReference type="AlphaFoldDB" id="A0A833QW56"/>
<name>A0A833QW56_9POAL</name>
<protein>
    <submittedName>
        <fullName evidence="2">Uncharacterized protein</fullName>
    </submittedName>
</protein>
<keyword evidence="3" id="KW-1185">Reference proteome</keyword>
<evidence type="ECO:0000256" key="1">
    <source>
        <dbReference type="SAM" id="MobiDB-lite"/>
    </source>
</evidence>
<feature type="region of interest" description="Disordered" evidence="1">
    <location>
        <begin position="1"/>
        <end position="58"/>
    </location>
</feature>
<reference evidence="2" key="1">
    <citation type="submission" date="2020-01" db="EMBL/GenBank/DDBJ databases">
        <title>Genome sequence of Kobresia littledalei, the first chromosome-level genome in the family Cyperaceae.</title>
        <authorList>
            <person name="Qu G."/>
        </authorList>
    </citation>
    <scope>NUCLEOTIDE SEQUENCE</scope>
    <source>
        <strain evidence="2">C.B.Clarke</strain>
        <tissue evidence="2">Leaf</tissue>
    </source>
</reference>
<comment type="caution">
    <text evidence="2">The sequence shown here is derived from an EMBL/GenBank/DDBJ whole genome shotgun (WGS) entry which is preliminary data.</text>
</comment>
<accession>A0A833QW56</accession>
<dbReference type="EMBL" id="SWLB01000015">
    <property type="protein sequence ID" value="KAF3329268.1"/>
    <property type="molecule type" value="Genomic_DNA"/>
</dbReference>
<organism evidence="2 3">
    <name type="scientific">Carex littledalei</name>
    <dbReference type="NCBI Taxonomy" id="544730"/>
    <lineage>
        <taxon>Eukaryota</taxon>
        <taxon>Viridiplantae</taxon>
        <taxon>Streptophyta</taxon>
        <taxon>Embryophyta</taxon>
        <taxon>Tracheophyta</taxon>
        <taxon>Spermatophyta</taxon>
        <taxon>Magnoliopsida</taxon>
        <taxon>Liliopsida</taxon>
        <taxon>Poales</taxon>
        <taxon>Cyperaceae</taxon>
        <taxon>Cyperoideae</taxon>
        <taxon>Cariceae</taxon>
        <taxon>Carex</taxon>
        <taxon>Carex subgen. Euthyceras</taxon>
    </lineage>
</organism>
<feature type="compositionally biased region" description="Acidic residues" evidence="1">
    <location>
        <begin position="16"/>
        <end position="35"/>
    </location>
</feature>